<dbReference type="RefSeq" id="WP_386754596.1">
    <property type="nucleotide sequence ID" value="NZ_JBHSNM010000002.1"/>
</dbReference>
<keyword evidence="2" id="KW-1185">Reference proteome</keyword>
<comment type="caution">
    <text evidence="1">The sequence shown here is derived from an EMBL/GenBank/DDBJ whole genome shotgun (WGS) entry which is preliminary data.</text>
</comment>
<proteinExistence type="predicted"/>
<evidence type="ECO:0000313" key="2">
    <source>
        <dbReference type="Proteomes" id="UP001596036"/>
    </source>
</evidence>
<accession>A0ABW0SML2</accession>
<sequence length="86" mass="9331">MPRPAIPIDLLDAAPAPPIEIDGARIARGLGLDVATFRQLMADRKITVLCERGTGEDSGFWRASFYHGERRVRVVVDGEGKVVAEG</sequence>
<reference evidence="2" key="1">
    <citation type="journal article" date="2019" name="Int. J. Syst. Evol. Microbiol.">
        <title>The Global Catalogue of Microorganisms (GCM) 10K type strain sequencing project: providing services to taxonomists for standard genome sequencing and annotation.</title>
        <authorList>
            <consortium name="The Broad Institute Genomics Platform"/>
            <consortium name="The Broad Institute Genome Sequencing Center for Infectious Disease"/>
            <person name="Wu L."/>
            <person name="Ma J."/>
        </authorList>
    </citation>
    <scope>NUCLEOTIDE SEQUENCE [LARGE SCALE GENOMIC DNA]</scope>
    <source>
        <strain evidence="2">KACC 11407</strain>
    </source>
</reference>
<evidence type="ECO:0000313" key="1">
    <source>
        <dbReference type="EMBL" id="MFC5570235.1"/>
    </source>
</evidence>
<dbReference type="InterPro" id="IPR045389">
    <property type="entry name" value="DUF6522"/>
</dbReference>
<name>A0ABW0SML2_9GAMM</name>
<gene>
    <name evidence="1" type="ORF">ACFPN1_09210</name>
</gene>
<dbReference type="Pfam" id="PF20132">
    <property type="entry name" value="DUF6522"/>
    <property type="match status" value="1"/>
</dbReference>
<protein>
    <submittedName>
        <fullName evidence="1">DUF6522 family protein</fullName>
    </submittedName>
</protein>
<dbReference type="Proteomes" id="UP001596036">
    <property type="component" value="Unassembled WGS sequence"/>
</dbReference>
<dbReference type="EMBL" id="JBHSNM010000002">
    <property type="protein sequence ID" value="MFC5570235.1"/>
    <property type="molecule type" value="Genomic_DNA"/>
</dbReference>
<organism evidence="1 2">
    <name type="scientific">Lysobacter yangpyeongensis</name>
    <dbReference type="NCBI Taxonomy" id="346182"/>
    <lineage>
        <taxon>Bacteria</taxon>
        <taxon>Pseudomonadati</taxon>
        <taxon>Pseudomonadota</taxon>
        <taxon>Gammaproteobacteria</taxon>
        <taxon>Lysobacterales</taxon>
        <taxon>Lysobacteraceae</taxon>
        <taxon>Lysobacter</taxon>
    </lineage>
</organism>